<accession>A0A6P5FE70</accession>
<dbReference type="InterPro" id="IPR029058">
    <property type="entry name" value="AB_hydrolase_fold"/>
</dbReference>
<sequence length="363" mass="40043">MMLSLSPWSIWSGGKGATLTAVTAPLARTVVRGSLGRILTAIRPPPSRPCGSDGGPPVTAPRVRLSDGRHLAYAESGVAKHDARVKIVFSHGFTSSRLATLRASPELVEELGVYMVGFDRAGYGESDANPNRSVRSAASDLTELADALDLGPKFYLVGFSLGNHAVWGALKYFPERIAGAALLAPVINYRWPGFPRDLADEAYSKQELGDQWALRVSYYAPSILHWWMEQSWLPTSTAVKGTTYLPNKLDQELRTRSVADGSFDKRRQLATQQGIYESFYRDMKVMFGKWDFDPMDLSPPPFPVHVWQGDEDGLVPVVLQRHIASRHSWINYHELPGTGHFLTSVPGLGDKVLKALFSHPPSE</sequence>
<dbReference type="OrthoDB" id="294702at2759"/>
<dbReference type="FunFam" id="3.40.50.1820:FF:000270">
    <property type="entry name" value="Alpha/beta-Hydrolases superfamily protein"/>
    <property type="match status" value="1"/>
</dbReference>
<name>A0A6P5FE70_ANACO</name>
<dbReference type="PANTHER" id="PTHR45763:SF54">
    <property type="entry name" value="HYDROLASE, ALPHA_BETA FOLD FAMILY PROTEIN, EXPRESSED"/>
    <property type="match status" value="1"/>
</dbReference>
<dbReference type="Gene3D" id="3.40.50.1820">
    <property type="entry name" value="alpha/beta hydrolase"/>
    <property type="match status" value="1"/>
</dbReference>
<evidence type="ECO:0000313" key="2">
    <source>
        <dbReference type="Proteomes" id="UP000515123"/>
    </source>
</evidence>
<keyword evidence="2" id="KW-1185">Reference proteome</keyword>
<dbReference type="RefSeq" id="XP_020094546.1">
    <property type="nucleotide sequence ID" value="XM_020238957.1"/>
</dbReference>
<organism evidence="2 3">
    <name type="scientific">Ananas comosus</name>
    <name type="common">Pineapple</name>
    <name type="synonym">Ananas ananas</name>
    <dbReference type="NCBI Taxonomy" id="4615"/>
    <lineage>
        <taxon>Eukaryota</taxon>
        <taxon>Viridiplantae</taxon>
        <taxon>Streptophyta</taxon>
        <taxon>Embryophyta</taxon>
        <taxon>Tracheophyta</taxon>
        <taxon>Spermatophyta</taxon>
        <taxon>Magnoliopsida</taxon>
        <taxon>Liliopsida</taxon>
        <taxon>Poales</taxon>
        <taxon>Bromeliaceae</taxon>
        <taxon>Bromelioideae</taxon>
        <taxon>Ananas</taxon>
    </lineage>
</organism>
<proteinExistence type="predicted"/>
<dbReference type="InterPro" id="IPR000073">
    <property type="entry name" value="AB_hydrolase_1"/>
</dbReference>
<gene>
    <name evidence="3" type="primary">LOC109714363</name>
</gene>
<evidence type="ECO:0000313" key="3">
    <source>
        <dbReference type="RefSeq" id="XP_020094546.1"/>
    </source>
</evidence>
<protein>
    <submittedName>
        <fullName evidence="3">Uncharacterized protein LOC109714363 isoform X1</fullName>
    </submittedName>
</protein>
<reference evidence="3" key="2">
    <citation type="submission" date="2025-08" db="UniProtKB">
        <authorList>
            <consortium name="RefSeq"/>
        </authorList>
    </citation>
    <scope>IDENTIFICATION</scope>
    <source>
        <tissue evidence="3">Leaf</tissue>
    </source>
</reference>
<dbReference type="PANTHER" id="PTHR45763">
    <property type="entry name" value="HYDROLASE, ALPHA/BETA FOLD FAMILY PROTEIN, EXPRESSED-RELATED"/>
    <property type="match status" value="1"/>
</dbReference>
<dbReference type="Proteomes" id="UP000515123">
    <property type="component" value="Linkage group 8"/>
</dbReference>
<dbReference type="GeneID" id="109714363"/>
<dbReference type="AlphaFoldDB" id="A0A6P5FE70"/>
<evidence type="ECO:0000259" key="1">
    <source>
        <dbReference type="Pfam" id="PF12697"/>
    </source>
</evidence>
<feature type="domain" description="AB hydrolase-1" evidence="1">
    <location>
        <begin position="87"/>
        <end position="342"/>
    </location>
</feature>
<dbReference type="SUPFAM" id="SSF53474">
    <property type="entry name" value="alpha/beta-Hydrolases"/>
    <property type="match status" value="1"/>
</dbReference>
<reference evidence="2" key="1">
    <citation type="journal article" date="2015" name="Nat. Genet.">
        <title>The pineapple genome and the evolution of CAM photosynthesis.</title>
        <authorList>
            <person name="Ming R."/>
            <person name="VanBuren R."/>
            <person name="Wai C.M."/>
            <person name="Tang H."/>
            <person name="Schatz M.C."/>
            <person name="Bowers J.E."/>
            <person name="Lyons E."/>
            <person name="Wang M.L."/>
            <person name="Chen J."/>
            <person name="Biggers E."/>
            <person name="Zhang J."/>
            <person name="Huang L."/>
            <person name="Zhang L."/>
            <person name="Miao W."/>
            <person name="Zhang J."/>
            <person name="Ye Z."/>
            <person name="Miao C."/>
            <person name="Lin Z."/>
            <person name="Wang H."/>
            <person name="Zhou H."/>
            <person name="Yim W.C."/>
            <person name="Priest H.D."/>
            <person name="Zheng C."/>
            <person name="Woodhouse M."/>
            <person name="Edger P.P."/>
            <person name="Guyot R."/>
            <person name="Guo H.B."/>
            <person name="Guo H."/>
            <person name="Zheng G."/>
            <person name="Singh R."/>
            <person name="Sharma A."/>
            <person name="Min X."/>
            <person name="Zheng Y."/>
            <person name="Lee H."/>
            <person name="Gurtowski J."/>
            <person name="Sedlazeck F.J."/>
            <person name="Harkess A."/>
            <person name="McKain M.R."/>
            <person name="Liao Z."/>
            <person name="Fang J."/>
            <person name="Liu J."/>
            <person name="Zhang X."/>
            <person name="Zhang Q."/>
            <person name="Hu W."/>
            <person name="Qin Y."/>
            <person name="Wang K."/>
            <person name="Chen L.Y."/>
            <person name="Shirley N."/>
            <person name="Lin Y.R."/>
            <person name="Liu L.Y."/>
            <person name="Hernandez A.G."/>
            <person name="Wright C.L."/>
            <person name="Bulone V."/>
            <person name="Tuskan G.A."/>
            <person name="Heath K."/>
            <person name="Zee F."/>
            <person name="Moore P.H."/>
            <person name="Sunkar R."/>
            <person name="Leebens-Mack J.H."/>
            <person name="Mockler T."/>
            <person name="Bennetzen J.L."/>
            <person name="Freeling M."/>
            <person name="Sankoff D."/>
            <person name="Paterson A.H."/>
            <person name="Zhu X."/>
            <person name="Yang X."/>
            <person name="Smith J.A."/>
            <person name="Cushman J.C."/>
            <person name="Paull R.E."/>
            <person name="Yu Q."/>
        </authorList>
    </citation>
    <scope>NUCLEOTIDE SEQUENCE [LARGE SCALE GENOMIC DNA]</scope>
    <source>
        <strain evidence="2">cv. F153</strain>
    </source>
</reference>
<dbReference type="Pfam" id="PF12697">
    <property type="entry name" value="Abhydrolase_6"/>
    <property type="match status" value="1"/>
</dbReference>